<dbReference type="Proteomes" id="UP001470230">
    <property type="component" value="Unassembled WGS sequence"/>
</dbReference>
<accession>A0ABR2JL45</accession>
<name>A0ABR2JL45_9EUKA</name>
<keyword evidence="2" id="KW-1185">Reference proteome</keyword>
<sequence>MPVPKRISNEFFRSPEYQFRFEEANEPVMMIDEIFSLFSMMVYDIAYSTGSCIGMTNPQIVCDCTNVIVIDLDAASSQENEKNSSLKWHSKHYVSPGIVSVFNRSTLSSFLQFEYDFHSKKRV</sequence>
<evidence type="ECO:0000313" key="1">
    <source>
        <dbReference type="EMBL" id="KAK8878475.1"/>
    </source>
</evidence>
<dbReference type="EMBL" id="JAPFFF010000011">
    <property type="protein sequence ID" value="KAK8878475.1"/>
    <property type="molecule type" value="Genomic_DNA"/>
</dbReference>
<comment type="caution">
    <text evidence="1">The sequence shown here is derived from an EMBL/GenBank/DDBJ whole genome shotgun (WGS) entry which is preliminary data.</text>
</comment>
<reference evidence="1 2" key="1">
    <citation type="submission" date="2024-04" db="EMBL/GenBank/DDBJ databases">
        <title>Tritrichomonas musculus Genome.</title>
        <authorList>
            <person name="Alves-Ferreira E."/>
            <person name="Grigg M."/>
            <person name="Lorenzi H."/>
            <person name="Galac M."/>
        </authorList>
    </citation>
    <scope>NUCLEOTIDE SEQUENCE [LARGE SCALE GENOMIC DNA]</scope>
    <source>
        <strain evidence="1 2">EAF2021</strain>
    </source>
</reference>
<organism evidence="1 2">
    <name type="scientific">Tritrichomonas musculus</name>
    <dbReference type="NCBI Taxonomy" id="1915356"/>
    <lineage>
        <taxon>Eukaryota</taxon>
        <taxon>Metamonada</taxon>
        <taxon>Parabasalia</taxon>
        <taxon>Tritrichomonadida</taxon>
        <taxon>Tritrichomonadidae</taxon>
        <taxon>Tritrichomonas</taxon>
    </lineage>
</organism>
<proteinExistence type="predicted"/>
<gene>
    <name evidence="1" type="ORF">M9Y10_005248</name>
</gene>
<evidence type="ECO:0000313" key="2">
    <source>
        <dbReference type="Proteomes" id="UP001470230"/>
    </source>
</evidence>
<protein>
    <submittedName>
        <fullName evidence="1">Uncharacterized protein</fullName>
    </submittedName>
</protein>